<dbReference type="AlphaFoldDB" id="A0A919NCE9"/>
<keyword evidence="3" id="KW-1185">Reference proteome</keyword>
<evidence type="ECO:0000313" key="3">
    <source>
        <dbReference type="Proteomes" id="UP000629619"/>
    </source>
</evidence>
<accession>A0A919NCE9</accession>
<name>A0A919NCE9_9ACTN</name>
<feature type="region of interest" description="Disordered" evidence="1">
    <location>
        <begin position="48"/>
        <end position="71"/>
    </location>
</feature>
<evidence type="ECO:0000313" key="2">
    <source>
        <dbReference type="EMBL" id="GIF08296.1"/>
    </source>
</evidence>
<organism evidence="2 3">
    <name type="scientific">Actinoplanes siamensis</name>
    <dbReference type="NCBI Taxonomy" id="1223317"/>
    <lineage>
        <taxon>Bacteria</taxon>
        <taxon>Bacillati</taxon>
        <taxon>Actinomycetota</taxon>
        <taxon>Actinomycetes</taxon>
        <taxon>Micromonosporales</taxon>
        <taxon>Micromonosporaceae</taxon>
        <taxon>Actinoplanes</taxon>
    </lineage>
</organism>
<feature type="compositionally biased region" description="Low complexity" evidence="1">
    <location>
        <begin position="1"/>
        <end position="12"/>
    </location>
</feature>
<gene>
    <name evidence="2" type="ORF">Asi03nite_58340</name>
</gene>
<protein>
    <submittedName>
        <fullName evidence="2">Uncharacterized protein</fullName>
    </submittedName>
</protein>
<sequence length="71" mass="6788">MARVVDARAVAGDGSGDPAGAHPSYVPGDHGSVRSPVSVVPGGIPYGTGSVSGPVRKRAPAALPDQAGVGA</sequence>
<proteinExistence type="predicted"/>
<comment type="caution">
    <text evidence="2">The sequence shown here is derived from an EMBL/GenBank/DDBJ whole genome shotgun (WGS) entry which is preliminary data.</text>
</comment>
<evidence type="ECO:0000256" key="1">
    <source>
        <dbReference type="SAM" id="MobiDB-lite"/>
    </source>
</evidence>
<dbReference type="Proteomes" id="UP000629619">
    <property type="component" value="Unassembled WGS sequence"/>
</dbReference>
<dbReference type="EMBL" id="BOMW01000061">
    <property type="protein sequence ID" value="GIF08296.1"/>
    <property type="molecule type" value="Genomic_DNA"/>
</dbReference>
<reference evidence="2" key="1">
    <citation type="submission" date="2021-01" db="EMBL/GenBank/DDBJ databases">
        <title>Whole genome shotgun sequence of Actinoplanes siamensis NBRC 109076.</title>
        <authorList>
            <person name="Komaki H."/>
            <person name="Tamura T."/>
        </authorList>
    </citation>
    <scope>NUCLEOTIDE SEQUENCE</scope>
    <source>
        <strain evidence="2">NBRC 109076</strain>
    </source>
</reference>
<feature type="region of interest" description="Disordered" evidence="1">
    <location>
        <begin position="1"/>
        <end position="36"/>
    </location>
</feature>